<reference evidence="2 3" key="1">
    <citation type="submission" date="2020-02" db="EMBL/GenBank/DDBJ databases">
        <title>Genome sequence of the type strain DSM 27180 of Arthrobacter silviterrae.</title>
        <authorList>
            <person name="Gao J."/>
            <person name="Sun J."/>
        </authorList>
    </citation>
    <scope>NUCLEOTIDE SEQUENCE [LARGE SCALE GENOMIC DNA]</scope>
    <source>
        <strain evidence="2 3">DSM 27180</strain>
    </source>
</reference>
<proteinExistence type="predicted"/>
<dbReference type="Pfam" id="PF11255">
    <property type="entry name" value="DUF3054"/>
    <property type="match status" value="1"/>
</dbReference>
<evidence type="ECO:0000256" key="1">
    <source>
        <dbReference type="SAM" id="Phobius"/>
    </source>
</evidence>
<keyword evidence="3" id="KW-1185">Reference proteome</keyword>
<evidence type="ECO:0000313" key="2">
    <source>
        <dbReference type="EMBL" id="NGN85520.1"/>
    </source>
</evidence>
<dbReference type="InterPro" id="IPR021414">
    <property type="entry name" value="DUF3054"/>
</dbReference>
<comment type="caution">
    <text evidence="2">The sequence shown here is derived from an EMBL/GenBank/DDBJ whole genome shotgun (WGS) entry which is preliminary data.</text>
</comment>
<keyword evidence="1" id="KW-0812">Transmembrane</keyword>
<name>A0ABX0DLE2_9MICC</name>
<gene>
    <name evidence="2" type="ORF">G6N77_18940</name>
</gene>
<feature type="transmembrane region" description="Helical" evidence="1">
    <location>
        <begin position="63"/>
        <end position="84"/>
    </location>
</feature>
<dbReference type="Proteomes" id="UP000479226">
    <property type="component" value="Unassembled WGS sequence"/>
</dbReference>
<protein>
    <submittedName>
        <fullName evidence="2">DUF3054 domain-containing protein</fullName>
    </submittedName>
</protein>
<organism evidence="2 3">
    <name type="scientific">Arthrobacter silviterrae</name>
    <dbReference type="NCBI Taxonomy" id="2026658"/>
    <lineage>
        <taxon>Bacteria</taxon>
        <taxon>Bacillati</taxon>
        <taxon>Actinomycetota</taxon>
        <taxon>Actinomycetes</taxon>
        <taxon>Micrococcales</taxon>
        <taxon>Micrococcaceae</taxon>
        <taxon>Arthrobacter</taxon>
    </lineage>
</organism>
<keyword evidence="1" id="KW-1133">Transmembrane helix</keyword>
<feature type="transmembrane region" description="Helical" evidence="1">
    <location>
        <begin position="90"/>
        <end position="116"/>
    </location>
</feature>
<feature type="transmembrane region" description="Helical" evidence="1">
    <location>
        <begin position="30"/>
        <end position="51"/>
    </location>
</feature>
<evidence type="ECO:0000313" key="3">
    <source>
        <dbReference type="Proteomes" id="UP000479226"/>
    </source>
</evidence>
<sequence>MPKLLASTAVLDVVLVVIFAVSGRSSHHEALSMGGVFTTAWPFLVALAAGWVLTRNWRRPASLWPAGVCIWLITVAGGMALRILAGGTAALPFVIVATLVLGLFLLGQRAIVGLVARSSRNR</sequence>
<accession>A0ABX0DLE2</accession>
<keyword evidence="1" id="KW-0472">Membrane</keyword>
<dbReference type="EMBL" id="JAAKZI010000057">
    <property type="protein sequence ID" value="NGN85520.1"/>
    <property type="molecule type" value="Genomic_DNA"/>
</dbReference>